<sequence length="238" mass="26368">MFLRFGEQFYPVIHVVDDVQALRNVRIAFENGAHGVFLINHECSAQTLLGVYQAVRSVFPNRWIGLNFLDLDPLQALTVVPQDANALWVDSVRINLAAEDPVQHARRYDLFRRSTGIRWRGELFGGVAFKYQPQNGDPAREAELAAPFVDVITTSGSGTGSAPDIEKIHLMRFATPLKPLAIASGMTPENVRDFIPLASKFLVATGISDSHTELNPARVRAFADAVTAYTLELYDLQS</sequence>
<dbReference type="Proteomes" id="UP000176593">
    <property type="component" value="Unassembled WGS sequence"/>
</dbReference>
<evidence type="ECO:0008006" key="3">
    <source>
        <dbReference type="Google" id="ProtNLM"/>
    </source>
</evidence>
<evidence type="ECO:0000313" key="1">
    <source>
        <dbReference type="EMBL" id="OGL88111.1"/>
    </source>
</evidence>
<comment type="caution">
    <text evidence="1">The sequence shown here is derived from an EMBL/GenBank/DDBJ whole genome shotgun (WGS) entry which is preliminary data.</text>
</comment>
<name>A0A1F7VCF9_9BACT</name>
<dbReference type="AlphaFoldDB" id="A0A1F7VCF9"/>
<organism evidence="1 2">
    <name type="scientific">Candidatus Uhrbacteria bacterium RIFCSPLOWO2_02_FULL_48_18</name>
    <dbReference type="NCBI Taxonomy" id="1802408"/>
    <lineage>
        <taxon>Bacteria</taxon>
        <taxon>Candidatus Uhriibacteriota</taxon>
    </lineage>
</organism>
<gene>
    <name evidence="1" type="ORF">A3I41_00055</name>
</gene>
<accession>A0A1F7VCF9</accession>
<protein>
    <recommendedName>
        <fullName evidence="3">Phosphoribosylanthranilate isomerase</fullName>
    </recommendedName>
</protein>
<reference evidence="1 2" key="1">
    <citation type="journal article" date="2016" name="Nat. Commun.">
        <title>Thousands of microbial genomes shed light on interconnected biogeochemical processes in an aquifer system.</title>
        <authorList>
            <person name="Anantharaman K."/>
            <person name="Brown C.T."/>
            <person name="Hug L.A."/>
            <person name="Sharon I."/>
            <person name="Castelle C.J."/>
            <person name="Probst A.J."/>
            <person name="Thomas B.C."/>
            <person name="Singh A."/>
            <person name="Wilkins M.J."/>
            <person name="Karaoz U."/>
            <person name="Brodie E.L."/>
            <person name="Williams K.H."/>
            <person name="Hubbard S.S."/>
            <person name="Banfield J.F."/>
        </authorList>
    </citation>
    <scope>NUCLEOTIDE SEQUENCE [LARGE SCALE GENOMIC DNA]</scope>
</reference>
<dbReference type="EMBL" id="MGEQ01000001">
    <property type="protein sequence ID" value="OGL88111.1"/>
    <property type="molecule type" value="Genomic_DNA"/>
</dbReference>
<proteinExistence type="predicted"/>
<evidence type="ECO:0000313" key="2">
    <source>
        <dbReference type="Proteomes" id="UP000176593"/>
    </source>
</evidence>